<name>A0A1C9ZW79_9CHLO</name>
<dbReference type="EMBL" id="LC088577">
    <property type="protein sequence ID" value="BAV58265.1"/>
    <property type="molecule type" value="mRNA"/>
</dbReference>
<organism evidence="2">
    <name type="scientific">Ulva partita</name>
    <dbReference type="NCBI Taxonomy" id="1605170"/>
    <lineage>
        <taxon>Eukaryota</taxon>
        <taxon>Viridiplantae</taxon>
        <taxon>Chlorophyta</taxon>
        <taxon>core chlorophytes</taxon>
        <taxon>Ulvophyceae</taxon>
        <taxon>OUU clade</taxon>
        <taxon>Ulvales</taxon>
        <taxon>Ulvaceae</taxon>
        <taxon>Ulva</taxon>
    </lineage>
</organism>
<sequence length="112" mass="12930">MSWFNECPSSVGENPRMRKARVHPQLPAFLLDCGFSEDRHSSLKTCTITSRNAHGQAIQPESLVHSQVASVRWDPSHSQYPWHTIHTRTPQRVRTSKNRRPRSYSHRNIVSS</sequence>
<accession>A0A1C9ZW79</accession>
<proteinExistence type="evidence at transcript level"/>
<reference evidence="2" key="1">
    <citation type="submission" date="2015-10" db="EMBL/GenBank/DDBJ databases">
        <title>Evolution of the mating-type locus in an isomorphic haploid-diploid life cycle and isogamy.</title>
        <authorList>
            <person name="Yamazaki T."/>
            <person name="Suzuki R."/>
            <person name="Ichihara K."/>
            <person name="Toyoda A."/>
            <person name="Kuwano K."/>
            <person name="Kawano S."/>
        </authorList>
    </citation>
    <scope>NUCLEOTIDE SEQUENCE</scope>
    <source>
        <strain evidence="2">MGEC-2</strain>
    </source>
</reference>
<feature type="compositionally biased region" description="Basic residues" evidence="1">
    <location>
        <begin position="86"/>
        <end position="105"/>
    </location>
</feature>
<protein>
    <submittedName>
        <fullName evidence="2">Uncharacterized protein</fullName>
    </submittedName>
</protein>
<evidence type="ECO:0000256" key="1">
    <source>
        <dbReference type="SAM" id="MobiDB-lite"/>
    </source>
</evidence>
<dbReference type="AlphaFoldDB" id="A0A1C9ZW79"/>
<gene>
    <name evidence="2" type="primary">12186m</name>
</gene>
<feature type="region of interest" description="Disordered" evidence="1">
    <location>
        <begin position="86"/>
        <end position="112"/>
    </location>
</feature>
<evidence type="ECO:0000313" key="2">
    <source>
        <dbReference type="EMBL" id="BAV58265.1"/>
    </source>
</evidence>